<comment type="subcellular location">
    <subcellularLocation>
        <location evidence="1">Membrane</location>
        <topology evidence="1">Multi-pass membrane protein</topology>
    </subcellularLocation>
</comment>
<feature type="transmembrane region" description="Helical" evidence="5">
    <location>
        <begin position="149"/>
        <end position="173"/>
    </location>
</feature>
<reference evidence="6 7" key="1">
    <citation type="journal article" date="2018" name="G3 (Bethesda)">
        <title>Phylogenetic and Phylogenomic Definition of Rhizopus Species.</title>
        <authorList>
            <person name="Gryganskyi A.P."/>
            <person name="Golan J."/>
            <person name="Dolatabadi S."/>
            <person name="Mondo S."/>
            <person name="Robb S."/>
            <person name="Idnurm A."/>
            <person name="Muszewska A."/>
            <person name="Steczkiewicz K."/>
            <person name="Masonjones S."/>
            <person name="Liao H.L."/>
            <person name="Gajdeczka M.T."/>
            <person name="Anike F."/>
            <person name="Vuek A."/>
            <person name="Anishchenko I.M."/>
            <person name="Voigt K."/>
            <person name="de Hoog G.S."/>
            <person name="Smith M.E."/>
            <person name="Heitman J."/>
            <person name="Vilgalys R."/>
            <person name="Stajich J.E."/>
        </authorList>
    </citation>
    <scope>NUCLEOTIDE SEQUENCE [LARGE SCALE GENOMIC DNA]</scope>
    <source>
        <strain evidence="6 7">LSU 92-RS-03</strain>
    </source>
</reference>
<accession>A0A367KWC8</accession>
<feature type="transmembrane region" description="Helical" evidence="5">
    <location>
        <begin position="185"/>
        <end position="206"/>
    </location>
</feature>
<dbReference type="PANTHER" id="PTHR10924:SF6">
    <property type="entry name" value="SOLUTE CARRIER FAMILY 49 MEMBER A3"/>
    <property type="match status" value="1"/>
</dbReference>
<dbReference type="AlphaFoldDB" id="A0A367KWC8"/>
<dbReference type="EMBL" id="PJQM01000157">
    <property type="protein sequence ID" value="RCI06420.1"/>
    <property type="molecule type" value="Genomic_DNA"/>
</dbReference>
<feature type="transmembrane region" description="Helical" evidence="5">
    <location>
        <begin position="126"/>
        <end position="143"/>
    </location>
</feature>
<feature type="transmembrane region" description="Helical" evidence="5">
    <location>
        <begin position="56"/>
        <end position="75"/>
    </location>
</feature>
<keyword evidence="3 5" id="KW-1133">Transmembrane helix</keyword>
<protein>
    <recommendedName>
        <fullName evidence="8">Major facilitator superfamily (MFS) profile domain-containing protein</fullName>
    </recommendedName>
</protein>
<feature type="transmembrane region" description="Helical" evidence="5">
    <location>
        <begin position="218"/>
        <end position="238"/>
    </location>
</feature>
<evidence type="ECO:0000256" key="2">
    <source>
        <dbReference type="ARBA" id="ARBA00022692"/>
    </source>
</evidence>
<dbReference type="Proteomes" id="UP000253551">
    <property type="component" value="Unassembled WGS sequence"/>
</dbReference>
<dbReference type="PANTHER" id="PTHR10924">
    <property type="entry name" value="MAJOR FACILITATOR SUPERFAMILY PROTEIN-RELATED"/>
    <property type="match status" value="1"/>
</dbReference>
<sequence length="278" mass="30502">MVACICTVATIPFAFAPHKPKTPASLPPLKEIDPNSGKEIKMSLVRGTLLLFKNPHFLIILMIHGINIGLSIAWGGLMNQVITPYGYTNGEIGNVAAISVVGGSIGCFIAGPILDRTKQHKILLKLMTPVVFSTYLAFIFIIKTESFAAILYVNFLNQFFLSFIVPICVELGVETSYPITDSISTSLLWQMGQLIGFILMVVMDQFRDPQGTPKNTMIMALVFQAGLASVLMLLALIFNGPMARTEALAKTFDPYNLALENKSSETISRIQLEKQKEV</sequence>
<evidence type="ECO:0008006" key="8">
    <source>
        <dbReference type="Google" id="ProtNLM"/>
    </source>
</evidence>
<evidence type="ECO:0000313" key="6">
    <source>
        <dbReference type="EMBL" id="RCI06420.1"/>
    </source>
</evidence>
<name>A0A367KWC8_RHIST</name>
<keyword evidence="2 5" id="KW-0812">Transmembrane</keyword>
<evidence type="ECO:0000256" key="1">
    <source>
        <dbReference type="ARBA" id="ARBA00004141"/>
    </source>
</evidence>
<evidence type="ECO:0000256" key="5">
    <source>
        <dbReference type="SAM" id="Phobius"/>
    </source>
</evidence>
<comment type="caution">
    <text evidence="6">The sequence shown here is derived from an EMBL/GenBank/DDBJ whole genome shotgun (WGS) entry which is preliminary data.</text>
</comment>
<organism evidence="6 7">
    <name type="scientific">Rhizopus stolonifer</name>
    <name type="common">Rhizopus nigricans</name>
    <dbReference type="NCBI Taxonomy" id="4846"/>
    <lineage>
        <taxon>Eukaryota</taxon>
        <taxon>Fungi</taxon>
        <taxon>Fungi incertae sedis</taxon>
        <taxon>Mucoromycota</taxon>
        <taxon>Mucoromycotina</taxon>
        <taxon>Mucoromycetes</taxon>
        <taxon>Mucorales</taxon>
        <taxon>Mucorineae</taxon>
        <taxon>Rhizopodaceae</taxon>
        <taxon>Rhizopus</taxon>
    </lineage>
</organism>
<dbReference type="InterPro" id="IPR036259">
    <property type="entry name" value="MFS_trans_sf"/>
</dbReference>
<evidence type="ECO:0000313" key="7">
    <source>
        <dbReference type="Proteomes" id="UP000253551"/>
    </source>
</evidence>
<dbReference type="Gene3D" id="1.20.1250.20">
    <property type="entry name" value="MFS general substrate transporter like domains"/>
    <property type="match status" value="1"/>
</dbReference>
<dbReference type="OrthoDB" id="422206at2759"/>
<keyword evidence="7" id="KW-1185">Reference proteome</keyword>
<dbReference type="GO" id="GO:0016020">
    <property type="term" value="C:membrane"/>
    <property type="evidence" value="ECO:0007669"/>
    <property type="project" value="UniProtKB-SubCell"/>
</dbReference>
<feature type="transmembrane region" description="Helical" evidence="5">
    <location>
        <begin position="95"/>
        <end position="114"/>
    </location>
</feature>
<evidence type="ECO:0000256" key="4">
    <source>
        <dbReference type="ARBA" id="ARBA00023136"/>
    </source>
</evidence>
<dbReference type="SUPFAM" id="SSF103473">
    <property type="entry name" value="MFS general substrate transporter"/>
    <property type="match status" value="1"/>
</dbReference>
<keyword evidence="4 5" id="KW-0472">Membrane</keyword>
<proteinExistence type="predicted"/>
<evidence type="ECO:0000256" key="3">
    <source>
        <dbReference type="ARBA" id="ARBA00022989"/>
    </source>
</evidence>
<dbReference type="InterPro" id="IPR049680">
    <property type="entry name" value="FLVCR1-2_SLC49-like"/>
</dbReference>
<gene>
    <name evidence="6" type="ORF">CU098_013812</name>
</gene>